<gene>
    <name evidence="1" type="ORF">JF290_15860</name>
</gene>
<dbReference type="AlphaFoldDB" id="A0A8J7IWP1"/>
<comment type="caution">
    <text evidence="1">The sequence shown here is derived from an EMBL/GenBank/DDBJ whole genome shotgun (WGS) entry which is preliminary data.</text>
</comment>
<dbReference type="Proteomes" id="UP000619079">
    <property type="component" value="Unassembled WGS sequence"/>
</dbReference>
<organism evidence="1 2">
    <name type="scientific">Sedimentitalea arenosa</name>
    <dbReference type="NCBI Taxonomy" id="2798803"/>
    <lineage>
        <taxon>Bacteria</taxon>
        <taxon>Pseudomonadati</taxon>
        <taxon>Pseudomonadota</taxon>
        <taxon>Alphaproteobacteria</taxon>
        <taxon>Rhodobacterales</taxon>
        <taxon>Paracoccaceae</taxon>
        <taxon>Sedimentitalea</taxon>
    </lineage>
</organism>
<dbReference type="EMBL" id="JAELVR010000011">
    <property type="protein sequence ID" value="MBJ6373002.1"/>
    <property type="molecule type" value="Genomic_DNA"/>
</dbReference>
<dbReference type="SUPFAM" id="SSF48452">
    <property type="entry name" value="TPR-like"/>
    <property type="match status" value="1"/>
</dbReference>
<dbReference type="InterPro" id="IPR011990">
    <property type="entry name" value="TPR-like_helical_dom_sf"/>
</dbReference>
<reference evidence="1" key="1">
    <citation type="submission" date="2020-12" db="EMBL/GenBank/DDBJ databases">
        <title>Sedimentitalea sp. nov., isolated from sand in Incheon.</title>
        <authorList>
            <person name="Kim W."/>
        </authorList>
    </citation>
    <scope>NUCLEOTIDE SEQUENCE</scope>
    <source>
        <strain evidence="1">CAU 1593</strain>
    </source>
</reference>
<evidence type="ECO:0000313" key="2">
    <source>
        <dbReference type="Proteomes" id="UP000619079"/>
    </source>
</evidence>
<proteinExistence type="predicted"/>
<dbReference type="Gene3D" id="1.25.40.10">
    <property type="entry name" value="Tetratricopeptide repeat domain"/>
    <property type="match status" value="1"/>
</dbReference>
<evidence type="ECO:0000313" key="1">
    <source>
        <dbReference type="EMBL" id="MBJ6373002.1"/>
    </source>
</evidence>
<dbReference type="RefSeq" id="WP_199025880.1">
    <property type="nucleotide sequence ID" value="NZ_JAELVR010000011.1"/>
</dbReference>
<evidence type="ECO:0008006" key="3">
    <source>
        <dbReference type="Google" id="ProtNLM"/>
    </source>
</evidence>
<protein>
    <recommendedName>
        <fullName evidence="3">Tetratricopeptide repeat protein</fullName>
    </recommendedName>
</protein>
<accession>A0A8J7IWP1</accession>
<keyword evidence="2" id="KW-1185">Reference proteome</keyword>
<name>A0A8J7IWP1_9RHOB</name>
<sequence length="152" mass="17161">MAPRNVPLPEPRHITLRMAFSGDWDGGVALIDKAFAFNVSVVPNVAYYATAKHHYVRGEYPEAIAEFRKTFIPGFWLNDLVSACTYAAWGKQEEAETAAAELLKKRPDFVIEDALVFYRKWQVQNSYLEKMAAVLRQAGQPSRADPAQQARN</sequence>